<comment type="subunit">
    <text evidence="3">Homotrimer.</text>
</comment>
<dbReference type="RefSeq" id="WP_123134761.1">
    <property type="nucleotide sequence ID" value="NZ_RJJE01000017.1"/>
</dbReference>
<evidence type="ECO:0000256" key="1">
    <source>
        <dbReference type="ARBA" id="ARBA00004761"/>
    </source>
</evidence>
<name>A0A3M9MTR3_9BACT</name>
<dbReference type="Gene3D" id="3.20.20.70">
    <property type="entry name" value="Aldolase class I"/>
    <property type="match status" value="1"/>
</dbReference>
<sequence>MPTKETALQAILDQGLLPLFFHQDPELSLEVIKVLYNAGIRTLEYTNRGAAALENFTFLKAELKSYEDLQLGIGTIKTVQQANDFLKAGADYIVAPIVDPQVGHVVHEAGLLWIPGCFTPTEIHVAQTAKAALIKIFPANIVGPAFVSSIKELFPGQLFIPTGGVEMEAENIRTWFKAGVCAVGMGSKLISKEVLAQRQLDHLFAQTQEAIRLVQTSRT</sequence>
<evidence type="ECO:0000256" key="3">
    <source>
        <dbReference type="ARBA" id="ARBA00011233"/>
    </source>
</evidence>
<accession>A0A3M9MTR3</accession>
<keyword evidence="5" id="KW-0119">Carbohydrate metabolism</keyword>
<dbReference type="InterPro" id="IPR000887">
    <property type="entry name" value="Aldlse_KDPG_KHG"/>
</dbReference>
<dbReference type="Proteomes" id="UP000271010">
    <property type="component" value="Unassembled WGS sequence"/>
</dbReference>
<evidence type="ECO:0000313" key="7">
    <source>
        <dbReference type="Proteomes" id="UP000271010"/>
    </source>
</evidence>
<dbReference type="AlphaFoldDB" id="A0A3M9MTR3"/>
<dbReference type="CDD" id="cd00452">
    <property type="entry name" value="KDPG_aldolase"/>
    <property type="match status" value="1"/>
</dbReference>
<keyword evidence="7" id="KW-1185">Reference proteome</keyword>
<reference evidence="6 7" key="1">
    <citation type="submission" date="2018-11" db="EMBL/GenBank/DDBJ databases">
        <title>Rufibacter latericius sp. nov., isolated from water in Baiyang Lake.</title>
        <authorList>
            <person name="Yang Y."/>
        </authorList>
    </citation>
    <scope>NUCLEOTIDE SEQUENCE [LARGE SCALE GENOMIC DNA]</scope>
    <source>
        <strain evidence="6 7">MCC P1</strain>
    </source>
</reference>
<dbReference type="InterPro" id="IPR013785">
    <property type="entry name" value="Aldolase_TIM"/>
</dbReference>
<evidence type="ECO:0000256" key="4">
    <source>
        <dbReference type="ARBA" id="ARBA00023239"/>
    </source>
</evidence>
<keyword evidence="4" id="KW-0456">Lyase</keyword>
<dbReference type="SUPFAM" id="SSF51569">
    <property type="entry name" value="Aldolase"/>
    <property type="match status" value="1"/>
</dbReference>
<dbReference type="Pfam" id="PF01081">
    <property type="entry name" value="Aldolase"/>
    <property type="match status" value="1"/>
</dbReference>
<evidence type="ECO:0000256" key="2">
    <source>
        <dbReference type="ARBA" id="ARBA00006906"/>
    </source>
</evidence>
<comment type="similarity">
    <text evidence="2">Belongs to the KHG/KDPG aldolase family.</text>
</comment>
<dbReference type="PANTHER" id="PTHR30246">
    <property type="entry name" value="2-KETO-3-DEOXY-6-PHOSPHOGLUCONATE ALDOLASE"/>
    <property type="match status" value="1"/>
</dbReference>
<dbReference type="GO" id="GO:0016829">
    <property type="term" value="F:lyase activity"/>
    <property type="evidence" value="ECO:0007669"/>
    <property type="project" value="UniProtKB-KW"/>
</dbReference>
<proteinExistence type="inferred from homology"/>
<gene>
    <name evidence="6" type="ORF">EFA69_19740</name>
</gene>
<organism evidence="6 7">
    <name type="scientific">Rufibacter immobilis</name>
    <dbReference type="NCBI Taxonomy" id="1348778"/>
    <lineage>
        <taxon>Bacteria</taxon>
        <taxon>Pseudomonadati</taxon>
        <taxon>Bacteroidota</taxon>
        <taxon>Cytophagia</taxon>
        <taxon>Cytophagales</taxon>
        <taxon>Hymenobacteraceae</taxon>
        <taxon>Rufibacter</taxon>
    </lineage>
</organism>
<comment type="pathway">
    <text evidence="1">Carbohydrate acid metabolism.</text>
</comment>
<evidence type="ECO:0000256" key="5">
    <source>
        <dbReference type="ARBA" id="ARBA00023277"/>
    </source>
</evidence>
<dbReference type="EMBL" id="RJJE01000017">
    <property type="protein sequence ID" value="RNI28293.1"/>
    <property type="molecule type" value="Genomic_DNA"/>
</dbReference>
<protein>
    <submittedName>
        <fullName evidence="6">Bifunctional 4-hydroxy-2-oxoglutarate aldolase/2-dehydro-3-deoxy-phosphogluconate aldolase</fullName>
    </submittedName>
</protein>
<dbReference type="OrthoDB" id="9802667at2"/>
<evidence type="ECO:0000313" key="6">
    <source>
        <dbReference type="EMBL" id="RNI28293.1"/>
    </source>
</evidence>
<comment type="caution">
    <text evidence="6">The sequence shown here is derived from an EMBL/GenBank/DDBJ whole genome shotgun (WGS) entry which is preliminary data.</text>
</comment>
<dbReference type="PANTHER" id="PTHR30246:SF1">
    <property type="entry name" value="2-DEHYDRO-3-DEOXY-6-PHOSPHOGALACTONATE ALDOLASE-RELATED"/>
    <property type="match status" value="1"/>
</dbReference>